<keyword evidence="2" id="KW-1185">Reference proteome</keyword>
<accession>A0A0C3N9G8</accession>
<dbReference type="STRING" id="870435.A0A0C3N9G8"/>
<evidence type="ECO:0008006" key="3">
    <source>
        <dbReference type="Google" id="ProtNLM"/>
    </source>
</evidence>
<sequence length="275" mass="31066">MYLLNARTQKLEHFLDLPPYAILSHAWQSGEAHRFHEIGTPGVCQKPGYDKVQGCCTLALQHGLDYVWIDTCCADANSIAAFDEALNSSYAWFNQAAVCFVYLHDVESRERPEQESSTFRRSKWFSRAWTLQELLAPGNVFFFAKDWKEIGTKAGLASVISSVTGIHTDALMHPERVPHFSVATRMSWAKGRKSSKPEDRVYALMGLFGVNLPIVYGQGETETFMKLQHEIIKKSDDQSILAWRFFTCAPSPRTSSFLADSPDYFADCGDVHRIP</sequence>
<dbReference type="Proteomes" id="UP000054217">
    <property type="component" value="Unassembled WGS sequence"/>
</dbReference>
<gene>
    <name evidence="1" type="ORF">M404DRAFT_64827</name>
</gene>
<dbReference type="OrthoDB" id="5122891at2759"/>
<feature type="non-terminal residue" evidence="1">
    <location>
        <position position="275"/>
    </location>
</feature>
<evidence type="ECO:0000313" key="1">
    <source>
        <dbReference type="EMBL" id="KIN97719.1"/>
    </source>
</evidence>
<dbReference type="HOGENOM" id="CLU_000288_138_0_1"/>
<dbReference type="EMBL" id="KN832025">
    <property type="protein sequence ID" value="KIN97719.1"/>
    <property type="molecule type" value="Genomic_DNA"/>
</dbReference>
<dbReference type="PANTHER" id="PTHR10622:SF10">
    <property type="entry name" value="HET DOMAIN-CONTAINING PROTEIN"/>
    <property type="match status" value="1"/>
</dbReference>
<reference evidence="2" key="2">
    <citation type="submission" date="2015-01" db="EMBL/GenBank/DDBJ databases">
        <title>Evolutionary Origins and Diversification of the Mycorrhizal Mutualists.</title>
        <authorList>
            <consortium name="DOE Joint Genome Institute"/>
            <consortium name="Mycorrhizal Genomics Consortium"/>
            <person name="Kohler A."/>
            <person name="Kuo A."/>
            <person name="Nagy L.G."/>
            <person name="Floudas D."/>
            <person name="Copeland A."/>
            <person name="Barry K.W."/>
            <person name="Cichocki N."/>
            <person name="Veneault-Fourrey C."/>
            <person name="LaButti K."/>
            <person name="Lindquist E.A."/>
            <person name="Lipzen A."/>
            <person name="Lundell T."/>
            <person name="Morin E."/>
            <person name="Murat C."/>
            <person name="Riley R."/>
            <person name="Ohm R."/>
            <person name="Sun H."/>
            <person name="Tunlid A."/>
            <person name="Henrissat B."/>
            <person name="Grigoriev I.V."/>
            <person name="Hibbett D.S."/>
            <person name="Martin F."/>
        </authorList>
    </citation>
    <scope>NUCLEOTIDE SEQUENCE [LARGE SCALE GENOMIC DNA]</scope>
    <source>
        <strain evidence="2">Marx 270</strain>
    </source>
</reference>
<name>A0A0C3N9G8_PISTI</name>
<reference evidence="1 2" key="1">
    <citation type="submission" date="2014-04" db="EMBL/GenBank/DDBJ databases">
        <authorList>
            <consortium name="DOE Joint Genome Institute"/>
            <person name="Kuo A."/>
            <person name="Kohler A."/>
            <person name="Costa M.D."/>
            <person name="Nagy L.G."/>
            <person name="Floudas D."/>
            <person name="Copeland A."/>
            <person name="Barry K.W."/>
            <person name="Cichocki N."/>
            <person name="Veneault-Fourrey C."/>
            <person name="LaButti K."/>
            <person name="Lindquist E.A."/>
            <person name="Lipzen A."/>
            <person name="Lundell T."/>
            <person name="Morin E."/>
            <person name="Murat C."/>
            <person name="Sun H."/>
            <person name="Tunlid A."/>
            <person name="Henrissat B."/>
            <person name="Grigoriev I.V."/>
            <person name="Hibbett D.S."/>
            <person name="Martin F."/>
            <person name="Nordberg H.P."/>
            <person name="Cantor M.N."/>
            <person name="Hua S.X."/>
        </authorList>
    </citation>
    <scope>NUCLEOTIDE SEQUENCE [LARGE SCALE GENOMIC DNA]</scope>
    <source>
        <strain evidence="1 2">Marx 270</strain>
    </source>
</reference>
<dbReference type="PANTHER" id="PTHR10622">
    <property type="entry name" value="HET DOMAIN-CONTAINING PROTEIN"/>
    <property type="match status" value="1"/>
</dbReference>
<organism evidence="1 2">
    <name type="scientific">Pisolithus tinctorius Marx 270</name>
    <dbReference type="NCBI Taxonomy" id="870435"/>
    <lineage>
        <taxon>Eukaryota</taxon>
        <taxon>Fungi</taxon>
        <taxon>Dikarya</taxon>
        <taxon>Basidiomycota</taxon>
        <taxon>Agaricomycotina</taxon>
        <taxon>Agaricomycetes</taxon>
        <taxon>Agaricomycetidae</taxon>
        <taxon>Boletales</taxon>
        <taxon>Sclerodermatineae</taxon>
        <taxon>Pisolithaceae</taxon>
        <taxon>Pisolithus</taxon>
    </lineage>
</organism>
<dbReference type="AlphaFoldDB" id="A0A0C3N9G8"/>
<evidence type="ECO:0000313" key="2">
    <source>
        <dbReference type="Proteomes" id="UP000054217"/>
    </source>
</evidence>
<dbReference type="InParanoid" id="A0A0C3N9G8"/>
<proteinExistence type="predicted"/>
<protein>
    <recommendedName>
        <fullName evidence="3">Heterokaryon incompatibility domain-containing protein</fullName>
    </recommendedName>
</protein>